<dbReference type="STRING" id="559298.A0A179UVH5"/>
<feature type="compositionally biased region" description="Basic and acidic residues" evidence="1">
    <location>
        <begin position="713"/>
        <end position="725"/>
    </location>
</feature>
<dbReference type="GO" id="GO:0030968">
    <property type="term" value="P:endoplasmic reticulum unfolded protein response"/>
    <property type="evidence" value="ECO:0007669"/>
    <property type="project" value="TreeGrafter"/>
</dbReference>
<evidence type="ECO:0000313" key="3">
    <source>
        <dbReference type="Proteomes" id="UP000002038"/>
    </source>
</evidence>
<sequence length="862" mass="93927">MFIRAEQDIAAESAAPGSGSGHLSQSSRCQHPHRIVIVALKQDQSARADGVINAIIYRAWFHAVFRSLNDPACCVLAVCACVDWIAQRILPSSPTSTSLHISPPSVFQPSNSDRIVGISPSASGRSSVTPNDEESEEIGNLEARMSTDTKPRNIDGVDGLSSASSSDVQTIVLHIVSPSLQNRVTLNNVPLAIKILELKTRLSEALPNHPRPDVQRLIYRGKPLLNNEDQLGNIVAPADGRVHTMHLVLPPSQVRVTIPPPPNLAPDLPNPGLPNPQQEPSGLRLRTSGTSHTDPTAPRPQVQAQFNSATAANQVATLRQQVIAQHQHLAAQIAQNARLPSTNRPAQAGLSTAINPAGIPIQNNIDSPLYVDVNSPLYGTRFGLSTPNLQSERMSSIPSNQDRNPSDSQSTSSRATLFDSSATQPFPIQRTASFPPSRPTWLGETGMGVGTLGENRRRIPAILEQILGMESQVRRGQLPTIESICRTRIQLYQILDEQDRNPLAPRDIMPENLLARLSSLTARVDQIRLLRTRSFTSSPQNSLFNPSPTLQDPTQTSIYLVSSPSGYHAVLLPPTGAPGQGTIQPGTQAFHAHRPTIHPPITFIPHEAPHAAPNPMIIPPAVNQAILQQQERHRIFLGPANFSRILGRLWLFVRLYFFCYIFSEDGTWFRIILVSLSVLTALLSETDLLQRAQRAVIDPLHRHLENLLPVDTHQPRDAGRARRGVDTNVPPVHPMQPNNINEGLRPAVGTQHNGAMANSQPAGAYNRLRTAERAFALLLASLVPGVGERRVAARNAAEAARQNELAAEREAEENQAREQGNEEAEARGDPSGEESEDAAVPELDPQPAHPTDDLEEDRAIET</sequence>
<feature type="compositionally biased region" description="Basic and acidic residues" evidence="1">
    <location>
        <begin position="806"/>
        <end position="830"/>
    </location>
</feature>
<feature type="region of interest" description="Disordered" evidence="1">
    <location>
        <begin position="118"/>
        <end position="162"/>
    </location>
</feature>
<feature type="compositionally biased region" description="Basic and acidic residues" evidence="1">
    <location>
        <begin position="145"/>
        <end position="155"/>
    </location>
</feature>
<feature type="compositionally biased region" description="Polar residues" evidence="1">
    <location>
        <begin position="120"/>
        <end position="130"/>
    </location>
</feature>
<dbReference type="GeneID" id="8502341"/>
<feature type="region of interest" description="Disordered" evidence="1">
    <location>
        <begin position="256"/>
        <end position="300"/>
    </location>
</feature>
<feature type="region of interest" description="Disordered" evidence="1">
    <location>
        <begin position="802"/>
        <end position="862"/>
    </location>
</feature>
<dbReference type="OrthoDB" id="21589at2759"/>
<feature type="compositionally biased region" description="Pro residues" evidence="1">
    <location>
        <begin position="258"/>
        <end position="274"/>
    </location>
</feature>
<dbReference type="RefSeq" id="XP_002622111.1">
    <property type="nucleotide sequence ID" value="XM_002622065.2"/>
</dbReference>
<evidence type="ECO:0000256" key="1">
    <source>
        <dbReference type="SAM" id="MobiDB-lite"/>
    </source>
</evidence>
<dbReference type="VEuPathDB" id="FungiDB:BDBG_07513"/>
<gene>
    <name evidence="2" type="ORF">BDBG_07513</name>
</gene>
<feature type="region of interest" description="Disordered" evidence="1">
    <location>
        <begin position="713"/>
        <end position="740"/>
    </location>
</feature>
<dbReference type="AlphaFoldDB" id="A0A179UVH5"/>
<proteinExistence type="predicted"/>
<organism evidence="2 3">
    <name type="scientific">Blastomyces gilchristii (strain SLH14081)</name>
    <name type="common">Blastomyces dermatitidis</name>
    <dbReference type="NCBI Taxonomy" id="559298"/>
    <lineage>
        <taxon>Eukaryota</taxon>
        <taxon>Fungi</taxon>
        <taxon>Dikarya</taxon>
        <taxon>Ascomycota</taxon>
        <taxon>Pezizomycotina</taxon>
        <taxon>Eurotiomycetes</taxon>
        <taxon>Eurotiomycetidae</taxon>
        <taxon>Onygenales</taxon>
        <taxon>Ajellomycetaceae</taxon>
        <taxon>Blastomyces</taxon>
    </lineage>
</organism>
<feature type="compositionally biased region" description="Polar residues" evidence="1">
    <location>
        <begin position="384"/>
        <end position="434"/>
    </location>
</feature>
<reference evidence="3" key="1">
    <citation type="journal article" date="2015" name="PLoS Genet.">
        <title>The dynamic genome and transcriptome of the human fungal pathogen Blastomyces and close relative Emmonsia.</title>
        <authorList>
            <person name="Munoz J.F."/>
            <person name="Gauthier G.M."/>
            <person name="Desjardins C.A."/>
            <person name="Gallo J.E."/>
            <person name="Holder J."/>
            <person name="Sullivan T.D."/>
            <person name="Marty A.J."/>
            <person name="Carmen J.C."/>
            <person name="Chen Z."/>
            <person name="Ding L."/>
            <person name="Gujja S."/>
            <person name="Magrini V."/>
            <person name="Misas E."/>
            <person name="Mitreva M."/>
            <person name="Priest M."/>
            <person name="Saif S."/>
            <person name="Whiston E.A."/>
            <person name="Young S."/>
            <person name="Zeng Q."/>
            <person name="Goldman W.E."/>
            <person name="Mardis E.R."/>
            <person name="Taylor J.W."/>
            <person name="McEwen J.G."/>
            <person name="Clay O.K."/>
            <person name="Klein B.S."/>
            <person name="Cuomo C.A."/>
        </authorList>
    </citation>
    <scope>NUCLEOTIDE SEQUENCE [LARGE SCALE GENOMIC DNA]</scope>
    <source>
        <strain evidence="3">SLH14081</strain>
    </source>
</reference>
<dbReference type="InterPro" id="IPR029071">
    <property type="entry name" value="Ubiquitin-like_domsf"/>
</dbReference>
<dbReference type="SUPFAM" id="SSF54236">
    <property type="entry name" value="Ubiquitin-like"/>
    <property type="match status" value="1"/>
</dbReference>
<dbReference type="PANTHER" id="PTHR12943">
    <property type="entry name" value="HOMOCYSTEINE-RESPONSIVE ENDOPLASMIC RETICULUM-RESIDENT UNIQUITIN-LIKE DOMAIN HERPUD PROTEIN FAMILY MEMBER"/>
    <property type="match status" value="1"/>
</dbReference>
<feature type="region of interest" description="Disordered" evidence="1">
    <location>
        <begin position="384"/>
        <end position="441"/>
    </location>
</feature>
<dbReference type="PANTHER" id="PTHR12943:SF27">
    <property type="entry name" value="HOMOCYSTEINE-INDUCED ENDOPLASMIC RETICULUM PROTEIN, ISOFORM A"/>
    <property type="match status" value="1"/>
</dbReference>
<dbReference type="Proteomes" id="UP000002038">
    <property type="component" value="Unassembled WGS sequence"/>
</dbReference>
<dbReference type="KEGG" id="bgh:BDBG_07513"/>
<name>A0A179UVH5_BLAGS</name>
<evidence type="ECO:0000313" key="2">
    <source>
        <dbReference type="EMBL" id="OAT12125.1"/>
    </source>
</evidence>
<dbReference type="Gene3D" id="3.10.20.90">
    <property type="entry name" value="Phosphatidylinositol 3-kinase Catalytic Subunit, Chain A, domain 1"/>
    <property type="match status" value="1"/>
</dbReference>
<protein>
    <submittedName>
        <fullName evidence="2">Ubiquitin family protein</fullName>
    </submittedName>
</protein>
<dbReference type="EMBL" id="GG657466">
    <property type="protein sequence ID" value="OAT12125.1"/>
    <property type="molecule type" value="Genomic_DNA"/>
</dbReference>
<dbReference type="InterPro" id="IPR039751">
    <property type="entry name" value="HERPUD1/2"/>
</dbReference>
<accession>A0A179UVH5</accession>
<keyword evidence="3" id="KW-1185">Reference proteome</keyword>